<keyword evidence="3 4" id="KW-0732">Signal</keyword>
<dbReference type="eggNOG" id="COG1879">
    <property type="taxonomic scope" value="Bacteria"/>
</dbReference>
<evidence type="ECO:0000256" key="3">
    <source>
        <dbReference type="ARBA" id="ARBA00022729"/>
    </source>
</evidence>
<dbReference type="Pfam" id="PF13407">
    <property type="entry name" value="Peripla_BP_4"/>
    <property type="match status" value="1"/>
</dbReference>
<name>A0A1G9ZWW6_ALLAB</name>
<evidence type="ECO:0000256" key="4">
    <source>
        <dbReference type="SAM" id="SignalP"/>
    </source>
</evidence>
<dbReference type="PANTHER" id="PTHR46847">
    <property type="entry name" value="D-ALLOSE-BINDING PERIPLASMIC PROTEIN-RELATED"/>
    <property type="match status" value="1"/>
</dbReference>
<sequence>MKNFGRHRSVAAAVLAAAALALTAACDSGSTGDNGAQQISIAFSVSTLNNPFFVQLKDGAEQAAKEMGVRLLVQDAQNDATKQINDVQSFVTQKVQAILVNAVETDQSAPIAKAATNAAIPLVAVDRSIDGPVVSEVTSDNVQGGQLAAEALAKAVGPGDVVTLQGISGTSASRDRDEGFTQGMALRSSIRVVTKKGAEFDRAKGMDVMAALMQSQPKLKGVFAENDEMALGAAKALGARAGKDVMIVGFDGTPDALAAVQNGTLAATIAQQPRELGRLAVEQAVKTVRKEKVRQLIEVPVKVVTKDNVAGFRN</sequence>
<feature type="chain" id="PRO_5039015538" evidence="4">
    <location>
        <begin position="25"/>
        <end position="314"/>
    </location>
</feature>
<dbReference type="GO" id="GO:0030313">
    <property type="term" value="C:cell envelope"/>
    <property type="evidence" value="ECO:0007669"/>
    <property type="project" value="UniProtKB-SubCell"/>
</dbReference>
<dbReference type="Proteomes" id="UP000183376">
    <property type="component" value="Chromosome I"/>
</dbReference>
<evidence type="ECO:0000313" key="7">
    <source>
        <dbReference type="Proteomes" id="UP000183376"/>
    </source>
</evidence>
<feature type="domain" description="Periplasmic binding protein" evidence="5">
    <location>
        <begin position="41"/>
        <end position="291"/>
    </location>
</feature>
<dbReference type="SUPFAM" id="SSF53822">
    <property type="entry name" value="Periplasmic binding protein-like I"/>
    <property type="match status" value="1"/>
</dbReference>
<proteinExistence type="inferred from homology"/>
<evidence type="ECO:0000313" key="6">
    <source>
        <dbReference type="EMBL" id="SDN25193.1"/>
    </source>
</evidence>
<dbReference type="STRING" id="211114.SAMN04489726_5726"/>
<comment type="subcellular location">
    <subcellularLocation>
        <location evidence="1">Cell envelope</location>
    </subcellularLocation>
</comment>
<dbReference type="RefSeq" id="WP_030427846.1">
    <property type="nucleotide sequence ID" value="NZ_JOEF01000003.1"/>
</dbReference>
<dbReference type="PROSITE" id="PS51257">
    <property type="entry name" value="PROKAR_LIPOPROTEIN"/>
    <property type="match status" value="1"/>
</dbReference>
<feature type="signal peptide" evidence="4">
    <location>
        <begin position="1"/>
        <end position="24"/>
    </location>
</feature>
<dbReference type="InterPro" id="IPR028082">
    <property type="entry name" value="Peripla_BP_I"/>
</dbReference>
<comment type="similarity">
    <text evidence="2">Belongs to the bacterial solute-binding protein 2 family.</text>
</comment>
<evidence type="ECO:0000256" key="1">
    <source>
        <dbReference type="ARBA" id="ARBA00004196"/>
    </source>
</evidence>
<organism evidence="6 7">
    <name type="scientific">Allokutzneria albata</name>
    <name type="common">Kibdelosporangium albatum</name>
    <dbReference type="NCBI Taxonomy" id="211114"/>
    <lineage>
        <taxon>Bacteria</taxon>
        <taxon>Bacillati</taxon>
        <taxon>Actinomycetota</taxon>
        <taxon>Actinomycetes</taxon>
        <taxon>Pseudonocardiales</taxon>
        <taxon>Pseudonocardiaceae</taxon>
        <taxon>Allokutzneria</taxon>
    </lineage>
</organism>
<gene>
    <name evidence="6" type="ORF">SAMN04489726_5726</name>
</gene>
<evidence type="ECO:0000256" key="2">
    <source>
        <dbReference type="ARBA" id="ARBA00007639"/>
    </source>
</evidence>
<dbReference type="GO" id="GO:0030246">
    <property type="term" value="F:carbohydrate binding"/>
    <property type="evidence" value="ECO:0007669"/>
    <property type="project" value="UniProtKB-ARBA"/>
</dbReference>
<keyword evidence="7" id="KW-1185">Reference proteome</keyword>
<dbReference type="PANTHER" id="PTHR46847:SF1">
    <property type="entry name" value="D-ALLOSE-BINDING PERIPLASMIC PROTEIN-RELATED"/>
    <property type="match status" value="1"/>
</dbReference>
<reference evidence="6 7" key="1">
    <citation type="submission" date="2016-10" db="EMBL/GenBank/DDBJ databases">
        <authorList>
            <person name="de Groot N.N."/>
        </authorList>
    </citation>
    <scope>NUCLEOTIDE SEQUENCE [LARGE SCALE GENOMIC DNA]</scope>
    <source>
        <strain evidence="6 7">DSM 44149</strain>
    </source>
</reference>
<evidence type="ECO:0000259" key="5">
    <source>
        <dbReference type="Pfam" id="PF13407"/>
    </source>
</evidence>
<dbReference type="EMBL" id="LT629701">
    <property type="protein sequence ID" value="SDN25193.1"/>
    <property type="molecule type" value="Genomic_DNA"/>
</dbReference>
<accession>A0A1G9ZWW6</accession>
<dbReference type="AlphaFoldDB" id="A0A1G9ZWW6"/>
<dbReference type="InterPro" id="IPR025997">
    <property type="entry name" value="SBP_2_dom"/>
</dbReference>
<protein>
    <submittedName>
        <fullName evidence="6">Ribose-binding protein</fullName>
    </submittedName>
</protein>
<dbReference type="Gene3D" id="3.40.50.2300">
    <property type="match status" value="2"/>
</dbReference>